<accession>A0A8J1IVB9</accession>
<evidence type="ECO:0000313" key="3">
    <source>
        <dbReference type="Proteomes" id="UP000008143"/>
    </source>
</evidence>
<dbReference type="Pfam" id="PF25974">
    <property type="entry name" value="URGCP_9th"/>
    <property type="match status" value="1"/>
</dbReference>
<dbReference type="InterPro" id="IPR057365">
    <property type="entry name" value="URGCP"/>
</dbReference>
<dbReference type="GO" id="GO:0005525">
    <property type="term" value="F:GTP binding"/>
    <property type="evidence" value="ECO:0007669"/>
    <property type="project" value="InterPro"/>
</dbReference>
<sequence length="1701" mass="196968">MDPAAGTIERLIERLTEIYSEDSLCATLVPNSFLTIDPDKDLHIGRAESPKERAERLLNYVLQRGDADYRKLLDQLETLRPRFPALSGVLERERKRHTLIGIIKQHKHSKLTLRDILDIGEENMAQCGPKSIQDLPLTLLRKLAALERTARDTLLLESDTVSRGEETMDDIFGVDAEDHVSNSINSLDVLCVLLNCSDLFLQQEIFSKMSLCQFAAPLLLPAGDGPECTFMLWAMRDIVRSWRPQASAGSRAFTEESLVNIPMPLFSFVRLGQSKLSKSKILNQVFSPTQQYNDFFIHENMAGGNIDRQLSNGLVEISWSFPVGKQTPLNFPEPIAVTNMHGNLELNKSQLAFLMQVSAAVFVFAETINERESETLSQCSQSGTELYFIITPNGKCISKEAAESFKKCFALMNVGPKNIVMKDKVANDAELVNKIRDIMRNVLGNSCKRITLEDMSHSATEFGFQVDESCSECQTAKACAAEITKEIRDVVQYKKETLKLQGDLWKEVSQTEKELCRMRKQGDLTIEQYKSLLEKKLLELRNQQNRHPLPTGMTLFISAITHLSQVEKHYFLKWMKFTLDSLTRKIILELRAEYKEKMKSEMNKADKVELLQLGQQISDSSLGIEHFLREMGQFYESEYSMVKTKQISPTSRQFTDLPKIAADLLLDGFPLELMDGDASNIPMQWVTGILTELDNKTGGKCRMRVISVLGVQSTGKSTLLNTMFGLQFPVASGRCTRGAFMTLINVKENLVKNLGCEFVLVIDTEGLKAPELASLDDSYEHDNELATLVVGLSDITITNIAGENSADMKDILQIVVHAFLRMKTIREKPKCQFVHQNVSDVSANDNIMSDRTKILEQLNEMTRTAANMEKMNGITGFYDIMNYNLERDNWYIPGLWYGDPPMASVNPGYSENVYELKKYLFEFMENEKSIRQPHNVGDFIELIKRLWNSVKHENFIFSFRNSLVAEAYNQLAMKYSQWEWDFRKEVQTWLISTENTINNQSADKLHSGLCVGYKDNLNILLCEEEKKMLDNLERYFESKSNNVHLIEKRRADFSQDVKCLRKEMARTVAIKVDDVFRIQTQKYQLQDIQNNYQRTIEVNVTSLLEKFRRNKDHPGDQEVKDTFESMWERTLSELPRNPLEKRNISQEMLQEIRMDMANRGSSINEKILTVQHLSEFGKKEFKVTESHVDIRWYSVIKQAKEWYTKEFNDKIYALASFLIRSCSEYVTEKVNTKGDFDRTYCRELIHKISSRLSEKEFQNLHFTHGFELDIKLHILGNAAPRFQVMHNMFLRENDPVLCLQNLKPHYQLLFENIFQKKDETQSRARQFCELCLKPAITKHIFQHIGNDIVDDILDSRKGTEYRSRTFFQFSVLKQLLEQQDFSQFVLYINSYQWFVKRWIIDHILDRYSDGQKLEKLQVNILTRICKDIREVLHSQVLLNRTSVSDFVTQFCLMLESKLVIPQEAIKVIVFQNNTDIEQFSRDIEEFLTDTEKAMESELKSYRTEYVLFNASVKPEEELFKKVFGCGKQCPFCKAPCEAGGDHHEEHFASIHRPQGLGRCTSSYYINLLHSFLEMYLHIHYSYRIQWGVDRRKPLSPSQRAKLETLSTDICSIQVKFGTRFSNADTAWRWHYYSEYRTVYPDWLIQPDPSITASDYWKFIFAKFNEEFAKEYEAKPGDVPDTWLQITEEQALQSLREVYGYK</sequence>
<proteinExistence type="inferred from homology"/>
<dbReference type="Proteomes" id="UP000008143">
    <property type="component" value="Chromosome 9"/>
</dbReference>
<name>A0A8J1IVB9_XENTR</name>
<keyword evidence="3" id="KW-1185">Reference proteome</keyword>
<dbReference type="Pfam" id="PF25683">
    <property type="entry name" value="URGCP_GTPase"/>
    <property type="match status" value="1"/>
</dbReference>
<dbReference type="Pfam" id="PF25496">
    <property type="entry name" value="URGCP"/>
    <property type="match status" value="1"/>
</dbReference>
<dbReference type="AGR" id="Xenbase:XB-GENE-29091207"/>
<dbReference type="SUPFAM" id="SSF52540">
    <property type="entry name" value="P-loop containing nucleoside triphosphate hydrolases"/>
    <property type="match status" value="1"/>
</dbReference>
<dbReference type="PROSITE" id="PS51717">
    <property type="entry name" value="G_VLIG"/>
    <property type="match status" value="1"/>
</dbReference>
<dbReference type="InterPro" id="IPR027417">
    <property type="entry name" value="P-loop_NTPase"/>
</dbReference>
<dbReference type="OMA" id="SANDNIM"/>
<evidence type="ECO:0000256" key="1">
    <source>
        <dbReference type="ARBA" id="ARBA00006828"/>
    </source>
</evidence>
<evidence type="ECO:0000313" key="4">
    <source>
        <dbReference type="RefSeq" id="XP_031749539.1"/>
    </source>
</evidence>
<comment type="similarity">
    <text evidence="1">Belongs to the TRAFAC class dynamin-like GTPase superfamily. Very large inducible GTPase (VLIG) family.</text>
</comment>
<dbReference type="GeneID" id="108648787"/>
<dbReference type="PANTHER" id="PTHR14819:SF12">
    <property type="entry name" value="INTERFERON-INDUCED VERY LARGE GTPASE 1-LIKE"/>
    <property type="match status" value="1"/>
</dbReference>
<reference evidence="4" key="1">
    <citation type="submission" date="2025-08" db="UniProtKB">
        <authorList>
            <consortium name="RefSeq"/>
        </authorList>
    </citation>
    <scope>IDENTIFICATION</scope>
    <source>
        <strain evidence="4">Nigerian</strain>
        <tissue evidence="4">Liver and blood</tissue>
    </source>
</reference>
<protein>
    <submittedName>
        <fullName evidence="4">Interferon-induced very large GTPase 1</fullName>
    </submittedName>
</protein>
<dbReference type="OrthoDB" id="1597724at2759"/>
<dbReference type="InterPro" id="IPR052986">
    <property type="entry name" value="VLIG_GTPase"/>
</dbReference>
<dbReference type="InterPro" id="IPR058641">
    <property type="entry name" value="GVIN1_dom"/>
</dbReference>
<evidence type="ECO:0000259" key="2">
    <source>
        <dbReference type="PROSITE" id="PS51717"/>
    </source>
</evidence>
<dbReference type="Xenbase" id="XB-GENE-29091207">
    <property type="gene designation" value="LOC108648787"/>
</dbReference>
<dbReference type="Gene3D" id="3.40.50.300">
    <property type="entry name" value="P-loop containing nucleotide triphosphate hydrolases"/>
    <property type="match status" value="1"/>
</dbReference>
<dbReference type="InterPro" id="IPR030383">
    <property type="entry name" value="G_VLIG_dom"/>
</dbReference>
<feature type="domain" description="VLIG-type G" evidence="2">
    <location>
        <begin position="700"/>
        <end position="944"/>
    </location>
</feature>
<dbReference type="KEGG" id="xtr:108648787"/>
<dbReference type="RefSeq" id="XP_031749539.1">
    <property type="nucleotide sequence ID" value="XM_031893679.1"/>
</dbReference>
<dbReference type="PANTHER" id="PTHR14819">
    <property type="entry name" value="GTP-BINDING"/>
    <property type="match status" value="1"/>
</dbReference>
<organism evidence="3 4">
    <name type="scientific">Xenopus tropicalis</name>
    <name type="common">Western clawed frog</name>
    <name type="synonym">Silurana tropicalis</name>
    <dbReference type="NCBI Taxonomy" id="8364"/>
    <lineage>
        <taxon>Eukaryota</taxon>
        <taxon>Metazoa</taxon>
        <taxon>Chordata</taxon>
        <taxon>Craniata</taxon>
        <taxon>Vertebrata</taxon>
        <taxon>Euteleostomi</taxon>
        <taxon>Amphibia</taxon>
        <taxon>Batrachia</taxon>
        <taxon>Anura</taxon>
        <taxon>Pipoidea</taxon>
        <taxon>Pipidae</taxon>
        <taxon>Xenopodinae</taxon>
        <taxon>Xenopus</taxon>
        <taxon>Silurana</taxon>
    </lineage>
</organism>
<gene>
    <name evidence="4 5" type="primary">LOC108648787</name>
</gene>
<evidence type="ECO:0000313" key="5">
    <source>
        <dbReference type="Xenbase" id="XB-GENE-29091207"/>
    </source>
</evidence>